<proteinExistence type="predicted"/>
<organism evidence="2 3">
    <name type="scientific">Acipenser ruthenus</name>
    <name type="common">Sterlet sturgeon</name>
    <dbReference type="NCBI Taxonomy" id="7906"/>
    <lineage>
        <taxon>Eukaryota</taxon>
        <taxon>Metazoa</taxon>
        <taxon>Chordata</taxon>
        <taxon>Craniata</taxon>
        <taxon>Vertebrata</taxon>
        <taxon>Euteleostomi</taxon>
        <taxon>Actinopterygii</taxon>
        <taxon>Chondrostei</taxon>
        <taxon>Acipenseriformes</taxon>
        <taxon>Acipenseridae</taxon>
        <taxon>Acipenser</taxon>
    </lineage>
</organism>
<keyword evidence="3" id="KW-1185">Reference proteome</keyword>
<dbReference type="AlphaFoldDB" id="A0A662YM57"/>
<evidence type="ECO:0000313" key="3">
    <source>
        <dbReference type="Proteomes" id="UP000289886"/>
    </source>
</evidence>
<reference evidence="2 3" key="1">
    <citation type="submission" date="2019-01" db="EMBL/GenBank/DDBJ databases">
        <title>Draft Genome and Complete Hox-Cluster Characterization of the Sterlet Sturgeon (Acipenser ruthenus).</title>
        <authorList>
            <person name="Wei Q."/>
        </authorList>
    </citation>
    <scope>NUCLEOTIDE SEQUENCE [LARGE SCALE GENOMIC DNA]</scope>
    <source>
        <strain evidence="2">WHYD16114868_AA</strain>
        <tissue evidence="2">Blood</tissue>
    </source>
</reference>
<comment type="caution">
    <text evidence="2">The sequence shown here is derived from an EMBL/GenBank/DDBJ whole genome shotgun (WGS) entry which is preliminary data.</text>
</comment>
<gene>
    <name evidence="2" type="ORF">EOD39_14657</name>
</gene>
<evidence type="ECO:0000256" key="1">
    <source>
        <dbReference type="SAM" id="MobiDB-lite"/>
    </source>
</evidence>
<feature type="compositionally biased region" description="Basic and acidic residues" evidence="1">
    <location>
        <begin position="67"/>
        <end position="77"/>
    </location>
</feature>
<protein>
    <submittedName>
        <fullName evidence="2">Uncharacterized protein</fullName>
    </submittedName>
</protein>
<dbReference type="EMBL" id="SCEB01001179">
    <property type="protein sequence ID" value="RXM97255.1"/>
    <property type="molecule type" value="Genomic_DNA"/>
</dbReference>
<accession>A0A662YM57</accession>
<name>A0A662YM57_ACIRT</name>
<feature type="region of interest" description="Disordered" evidence="1">
    <location>
        <begin position="48"/>
        <end position="77"/>
    </location>
</feature>
<evidence type="ECO:0000313" key="2">
    <source>
        <dbReference type="EMBL" id="RXM97255.1"/>
    </source>
</evidence>
<dbReference type="Proteomes" id="UP000289886">
    <property type="component" value="Unassembled WGS sequence"/>
</dbReference>
<sequence length="77" mass="8837">MSEPGAGIQPDPQEDLHLRRLQRALLQIECEPQPGFLDLGLRERDHQKAHERGFLSATTKASKSQKRRNDLQHDRPS</sequence>